<gene>
    <name evidence="1" type="ORF">ACFFJ8_10355</name>
</gene>
<dbReference type="EMBL" id="JBHLVF010000012">
    <property type="protein sequence ID" value="MFC0391765.1"/>
    <property type="molecule type" value="Genomic_DNA"/>
</dbReference>
<proteinExistence type="predicted"/>
<evidence type="ECO:0000313" key="2">
    <source>
        <dbReference type="Proteomes" id="UP001589818"/>
    </source>
</evidence>
<name>A0ABV6JA58_9BACL</name>
<comment type="caution">
    <text evidence="1">The sequence shown here is derived from an EMBL/GenBank/DDBJ whole genome shotgun (WGS) entry which is preliminary data.</text>
</comment>
<protein>
    <submittedName>
        <fullName evidence="1">Uncharacterized protein</fullName>
    </submittedName>
</protein>
<evidence type="ECO:0000313" key="1">
    <source>
        <dbReference type="EMBL" id="MFC0391765.1"/>
    </source>
</evidence>
<organism evidence="1 2">
    <name type="scientific">Paenibacillus mendelii</name>
    <dbReference type="NCBI Taxonomy" id="206163"/>
    <lineage>
        <taxon>Bacteria</taxon>
        <taxon>Bacillati</taxon>
        <taxon>Bacillota</taxon>
        <taxon>Bacilli</taxon>
        <taxon>Bacillales</taxon>
        <taxon>Paenibacillaceae</taxon>
        <taxon>Paenibacillus</taxon>
    </lineage>
</organism>
<reference evidence="1 2" key="1">
    <citation type="submission" date="2024-09" db="EMBL/GenBank/DDBJ databases">
        <authorList>
            <person name="Sun Q."/>
            <person name="Mori K."/>
        </authorList>
    </citation>
    <scope>NUCLEOTIDE SEQUENCE [LARGE SCALE GENOMIC DNA]</scope>
    <source>
        <strain evidence="1 2">CCM 4839</strain>
    </source>
</reference>
<dbReference type="Proteomes" id="UP001589818">
    <property type="component" value="Unassembled WGS sequence"/>
</dbReference>
<accession>A0ABV6JA58</accession>
<dbReference type="RefSeq" id="WP_204821190.1">
    <property type="nucleotide sequence ID" value="NZ_JANHOF010000011.1"/>
</dbReference>
<sequence length="151" mass="17393">MSINLKDKFISNMDQSTHVFSWQVHENLTPEEAKAAADIIISTVQANSQTTKVKLLVDNRFMERNGRSVVFTPEVNSIWENAQRTVFPHVSKIAVLCSGTLMKMQMDRISRNSNIMEINKCFWNDNDQIMLEEAFEFLGIQNNQLVKPKQD</sequence>
<keyword evidence="2" id="KW-1185">Reference proteome</keyword>